<gene>
    <name evidence="1" type="ORF">J8F10_35740</name>
</gene>
<protein>
    <submittedName>
        <fullName evidence="1">Uncharacterized protein</fullName>
    </submittedName>
</protein>
<dbReference type="RefSeq" id="WP_210662813.1">
    <property type="nucleotide sequence ID" value="NZ_JAGKQQ010000002.1"/>
</dbReference>
<dbReference type="EMBL" id="JAGKQQ010000002">
    <property type="protein sequence ID" value="MBP3960607.1"/>
    <property type="molecule type" value="Genomic_DNA"/>
</dbReference>
<name>A0ABS5C3R4_9BACT</name>
<proteinExistence type="predicted"/>
<reference evidence="1 2" key="1">
    <citation type="submission" date="2021-04" db="EMBL/GenBank/DDBJ databases">
        <authorList>
            <person name="Ivanova A."/>
        </authorList>
    </citation>
    <scope>NUCLEOTIDE SEQUENCE [LARGE SCALE GENOMIC DNA]</scope>
    <source>
        <strain evidence="1 2">G18</strain>
    </source>
</reference>
<sequence length="142" mass="15544">MAEVTTFAHGYHYGDYSGVIFYGPPTNGFWVDRLAVSDCYISPLFHAVLDRAWRESGGESVPRVASEWNTLTGWANLGAGVVPLQSVDAEDIARAFTTVSESDLAQHVTGSTIEECLACAWTIQEFICARLTESSIVYIESD</sequence>
<organism evidence="1 2">
    <name type="scientific">Gemmata palustris</name>
    <dbReference type="NCBI Taxonomy" id="2822762"/>
    <lineage>
        <taxon>Bacteria</taxon>
        <taxon>Pseudomonadati</taxon>
        <taxon>Planctomycetota</taxon>
        <taxon>Planctomycetia</taxon>
        <taxon>Gemmatales</taxon>
        <taxon>Gemmataceae</taxon>
        <taxon>Gemmata</taxon>
    </lineage>
</organism>
<evidence type="ECO:0000313" key="1">
    <source>
        <dbReference type="EMBL" id="MBP3960607.1"/>
    </source>
</evidence>
<keyword evidence="2" id="KW-1185">Reference proteome</keyword>
<evidence type="ECO:0000313" key="2">
    <source>
        <dbReference type="Proteomes" id="UP000676565"/>
    </source>
</evidence>
<dbReference type="Proteomes" id="UP000676565">
    <property type="component" value="Unassembled WGS sequence"/>
</dbReference>
<accession>A0ABS5C3R4</accession>
<comment type="caution">
    <text evidence="1">The sequence shown here is derived from an EMBL/GenBank/DDBJ whole genome shotgun (WGS) entry which is preliminary data.</text>
</comment>